<reference evidence="2" key="1">
    <citation type="journal article" date="2013" name="Genome Announc.">
        <title>Draft genome sequence of the grapevine dieback fungus Eutypa lata UCR-EL1.</title>
        <authorList>
            <person name="Blanco-Ulate B."/>
            <person name="Rolshausen P.E."/>
            <person name="Cantu D."/>
        </authorList>
    </citation>
    <scope>NUCLEOTIDE SEQUENCE [LARGE SCALE GENOMIC DNA]</scope>
    <source>
        <strain evidence="2">UCR-EL1</strain>
    </source>
</reference>
<dbReference type="HOGENOM" id="CLU_086727_1_0_1"/>
<sequence>MANAVCSSMPHVLYLRSYATVCREWQPIFEEVNFNSIKVQTNELSKFDNILQGDDTRRKWLRRLHLRIKFSKYAKQLCRVPETERDQLENNLLFTHSICDLFEILAKWDTDQAGSLDLEIETFSPSDRKDLYGEAGLDRDGVNRFFDSDIALDFTKKLEMLGPHGFPEVDIVSSFRILRRNRRNIDPRALLHILLSLPRLTQVQFEPWHQPDQLSQEDLDRG</sequence>
<accession>M7SPJ4</accession>
<proteinExistence type="predicted"/>
<dbReference type="AlphaFoldDB" id="M7SPJ4"/>
<organism evidence="1 2">
    <name type="scientific">Eutypa lata (strain UCR-EL1)</name>
    <name type="common">Grapevine dieback disease fungus</name>
    <name type="synonym">Eutypa armeniacae</name>
    <dbReference type="NCBI Taxonomy" id="1287681"/>
    <lineage>
        <taxon>Eukaryota</taxon>
        <taxon>Fungi</taxon>
        <taxon>Dikarya</taxon>
        <taxon>Ascomycota</taxon>
        <taxon>Pezizomycotina</taxon>
        <taxon>Sordariomycetes</taxon>
        <taxon>Xylariomycetidae</taxon>
        <taxon>Xylariales</taxon>
        <taxon>Diatrypaceae</taxon>
        <taxon>Eutypa</taxon>
    </lineage>
</organism>
<dbReference type="EMBL" id="KB706250">
    <property type="protein sequence ID" value="EMR68374.1"/>
    <property type="molecule type" value="Genomic_DNA"/>
</dbReference>
<dbReference type="KEGG" id="ela:UCREL1_4618"/>
<evidence type="ECO:0000313" key="1">
    <source>
        <dbReference type="EMBL" id="EMR68374.1"/>
    </source>
</evidence>
<dbReference type="eggNOG" id="ENOG502SM97">
    <property type="taxonomic scope" value="Eukaryota"/>
</dbReference>
<dbReference type="Proteomes" id="UP000012174">
    <property type="component" value="Unassembled WGS sequence"/>
</dbReference>
<evidence type="ECO:0000313" key="2">
    <source>
        <dbReference type="Proteomes" id="UP000012174"/>
    </source>
</evidence>
<protein>
    <submittedName>
        <fullName evidence="1">Putative oxoglutarate iron-dependent oxygenase protein</fullName>
    </submittedName>
</protein>
<keyword evidence="2" id="KW-1185">Reference proteome</keyword>
<dbReference type="OrthoDB" id="4802432at2759"/>
<gene>
    <name evidence="1" type="ORF">UCREL1_4618</name>
</gene>
<name>M7SPJ4_EUTLA</name>